<dbReference type="AlphaFoldDB" id="A0A8H3LY88"/>
<reference evidence="2" key="1">
    <citation type="submission" date="2019-10" db="EMBL/GenBank/DDBJ databases">
        <title>Conservation and host-specific expression of non-tandemly repeated heterogenous ribosome RNA gene in arbuscular mycorrhizal fungi.</title>
        <authorList>
            <person name="Maeda T."/>
            <person name="Kobayashi Y."/>
            <person name="Nakagawa T."/>
            <person name="Ezawa T."/>
            <person name="Yamaguchi K."/>
            <person name="Bino T."/>
            <person name="Nishimoto Y."/>
            <person name="Shigenobu S."/>
            <person name="Kawaguchi M."/>
        </authorList>
    </citation>
    <scope>NUCLEOTIDE SEQUENCE</scope>
    <source>
        <strain evidence="2">HR1</strain>
    </source>
</reference>
<evidence type="ECO:0000256" key="1">
    <source>
        <dbReference type="SAM" id="MobiDB-lite"/>
    </source>
</evidence>
<name>A0A8H3LY88_9GLOM</name>
<accession>A0A8H3LY88</accession>
<organism evidence="2 3">
    <name type="scientific">Rhizophagus clarus</name>
    <dbReference type="NCBI Taxonomy" id="94130"/>
    <lineage>
        <taxon>Eukaryota</taxon>
        <taxon>Fungi</taxon>
        <taxon>Fungi incertae sedis</taxon>
        <taxon>Mucoromycota</taxon>
        <taxon>Glomeromycotina</taxon>
        <taxon>Glomeromycetes</taxon>
        <taxon>Glomerales</taxon>
        <taxon>Glomeraceae</taxon>
        <taxon>Rhizophagus</taxon>
    </lineage>
</organism>
<feature type="compositionally biased region" description="Basic residues" evidence="1">
    <location>
        <begin position="73"/>
        <end position="85"/>
    </location>
</feature>
<gene>
    <name evidence="2" type="ORF">RCL2_002374200</name>
</gene>
<protein>
    <submittedName>
        <fullName evidence="2">Uncharacterized protein</fullName>
    </submittedName>
</protein>
<dbReference type="EMBL" id="BLAL01000257">
    <property type="protein sequence ID" value="GES97152.1"/>
    <property type="molecule type" value="Genomic_DNA"/>
</dbReference>
<evidence type="ECO:0000313" key="3">
    <source>
        <dbReference type="Proteomes" id="UP000615446"/>
    </source>
</evidence>
<sequence length="85" mass="9717">MTKSYKNEDDLMRALGKTILKDTHAEQWQTTTLQIDLKDVNNKKDVLKRSSADDPDDAPPPLDISKDLEGSKLKHKRLPPTSRHH</sequence>
<comment type="caution">
    <text evidence="2">The sequence shown here is derived from an EMBL/GenBank/DDBJ whole genome shotgun (WGS) entry which is preliminary data.</text>
</comment>
<feature type="region of interest" description="Disordered" evidence="1">
    <location>
        <begin position="46"/>
        <end position="85"/>
    </location>
</feature>
<proteinExistence type="predicted"/>
<dbReference type="Proteomes" id="UP000615446">
    <property type="component" value="Unassembled WGS sequence"/>
</dbReference>
<evidence type="ECO:0000313" key="2">
    <source>
        <dbReference type="EMBL" id="GES97152.1"/>
    </source>
</evidence>